<evidence type="ECO:0000313" key="2">
    <source>
        <dbReference type="WBParaSite" id="Hba_03585"/>
    </source>
</evidence>
<proteinExistence type="predicted"/>
<evidence type="ECO:0000313" key="1">
    <source>
        <dbReference type="Proteomes" id="UP000095283"/>
    </source>
</evidence>
<protein>
    <submittedName>
        <fullName evidence="2">Uncharacterized protein</fullName>
    </submittedName>
</protein>
<sequence length="57" mass="6791">MALLCDFSELVKWKRKYYQVICSMKNNYFLNNYKTNVLNFISKVKSFPTLFSSHSSI</sequence>
<dbReference type="WBParaSite" id="Hba_03585">
    <property type="protein sequence ID" value="Hba_03585"/>
    <property type="gene ID" value="Hba_03585"/>
</dbReference>
<keyword evidence="1" id="KW-1185">Reference proteome</keyword>
<name>A0A1I7WF48_HETBA</name>
<reference evidence="2" key="1">
    <citation type="submission" date="2016-11" db="UniProtKB">
        <authorList>
            <consortium name="WormBaseParasite"/>
        </authorList>
    </citation>
    <scope>IDENTIFICATION</scope>
</reference>
<dbReference type="AlphaFoldDB" id="A0A1I7WF48"/>
<accession>A0A1I7WF48</accession>
<organism evidence="1 2">
    <name type="scientific">Heterorhabditis bacteriophora</name>
    <name type="common">Entomopathogenic nematode worm</name>
    <dbReference type="NCBI Taxonomy" id="37862"/>
    <lineage>
        <taxon>Eukaryota</taxon>
        <taxon>Metazoa</taxon>
        <taxon>Ecdysozoa</taxon>
        <taxon>Nematoda</taxon>
        <taxon>Chromadorea</taxon>
        <taxon>Rhabditida</taxon>
        <taxon>Rhabditina</taxon>
        <taxon>Rhabditomorpha</taxon>
        <taxon>Strongyloidea</taxon>
        <taxon>Heterorhabditidae</taxon>
        <taxon>Heterorhabditis</taxon>
    </lineage>
</organism>
<dbReference type="Proteomes" id="UP000095283">
    <property type="component" value="Unplaced"/>
</dbReference>